<feature type="transmembrane region" description="Helical" evidence="1">
    <location>
        <begin position="95"/>
        <end position="115"/>
    </location>
</feature>
<reference evidence="2" key="1">
    <citation type="submission" date="2022-07" db="EMBL/GenBank/DDBJ databases">
        <title>Fungi with potential for degradation of polypropylene.</title>
        <authorList>
            <person name="Gostincar C."/>
        </authorList>
    </citation>
    <scope>NUCLEOTIDE SEQUENCE</scope>
    <source>
        <strain evidence="2">EXF-13308</strain>
    </source>
</reference>
<name>A0AA38VCG9_9PEZI</name>
<feature type="transmembrane region" description="Helical" evidence="1">
    <location>
        <begin position="54"/>
        <end position="75"/>
    </location>
</feature>
<sequence length="183" mass="20226">MPTQHLIRTRLTVLFFTLLSLAVAGLNSAIAHFLLDLRDRVRSDSFQTLQNCVIATVLMATATTAFAIYGTVIAVHPRWVREHNVVWSKFTAAQITLGFCMIIVGACLASVVHGFDTPFETFGYYDSIPHYSLMYYGSVAQAAYGSFLGFLAITVVALLFAVDCYQTKRNWAEASARVEVAQV</sequence>
<keyword evidence="1" id="KW-0472">Membrane</keyword>
<comment type="caution">
    <text evidence="2">The sequence shown here is derived from an EMBL/GenBank/DDBJ whole genome shotgun (WGS) entry which is preliminary data.</text>
</comment>
<keyword evidence="1" id="KW-1133">Transmembrane helix</keyword>
<evidence type="ECO:0000313" key="3">
    <source>
        <dbReference type="Proteomes" id="UP001174694"/>
    </source>
</evidence>
<organism evidence="2 3">
    <name type="scientific">Pleurostoma richardsiae</name>
    <dbReference type="NCBI Taxonomy" id="41990"/>
    <lineage>
        <taxon>Eukaryota</taxon>
        <taxon>Fungi</taxon>
        <taxon>Dikarya</taxon>
        <taxon>Ascomycota</taxon>
        <taxon>Pezizomycotina</taxon>
        <taxon>Sordariomycetes</taxon>
        <taxon>Sordariomycetidae</taxon>
        <taxon>Calosphaeriales</taxon>
        <taxon>Pleurostomataceae</taxon>
        <taxon>Pleurostoma</taxon>
    </lineage>
</organism>
<dbReference type="EMBL" id="JANBVO010000033">
    <property type="protein sequence ID" value="KAJ9137676.1"/>
    <property type="molecule type" value="Genomic_DNA"/>
</dbReference>
<proteinExistence type="predicted"/>
<keyword evidence="3" id="KW-1185">Reference proteome</keyword>
<evidence type="ECO:0000313" key="2">
    <source>
        <dbReference type="EMBL" id="KAJ9137676.1"/>
    </source>
</evidence>
<feature type="transmembrane region" description="Helical" evidence="1">
    <location>
        <begin position="135"/>
        <end position="162"/>
    </location>
</feature>
<accession>A0AA38VCG9</accession>
<protein>
    <submittedName>
        <fullName evidence="2">Uncharacterized protein</fullName>
    </submittedName>
</protein>
<gene>
    <name evidence="2" type="ORF">NKR23_g9018</name>
</gene>
<dbReference type="Proteomes" id="UP001174694">
    <property type="component" value="Unassembled WGS sequence"/>
</dbReference>
<keyword evidence="1" id="KW-0812">Transmembrane</keyword>
<evidence type="ECO:0000256" key="1">
    <source>
        <dbReference type="SAM" id="Phobius"/>
    </source>
</evidence>
<dbReference type="AlphaFoldDB" id="A0AA38VCG9"/>
<feature type="transmembrane region" description="Helical" evidence="1">
    <location>
        <begin position="12"/>
        <end position="34"/>
    </location>
</feature>